<proteinExistence type="inferred from homology"/>
<dbReference type="Gene3D" id="3.30.70.270">
    <property type="match status" value="2"/>
</dbReference>
<dbReference type="InterPro" id="IPR043502">
    <property type="entry name" value="DNA/RNA_pol_sf"/>
</dbReference>
<dbReference type="GO" id="GO:0004523">
    <property type="term" value="F:RNA-DNA hybrid ribonuclease activity"/>
    <property type="evidence" value="ECO:0007669"/>
    <property type="project" value="UniProtKB-EC"/>
</dbReference>
<dbReference type="Proteomes" id="UP001591681">
    <property type="component" value="Unassembled WGS sequence"/>
</dbReference>
<name>A0ABD1J0L9_9TELE</name>
<dbReference type="EMBL" id="JBHFQA010000021">
    <property type="protein sequence ID" value="KAL2080734.1"/>
    <property type="molecule type" value="Genomic_DNA"/>
</dbReference>
<feature type="domain" description="Reverse transcriptase" evidence="3">
    <location>
        <begin position="1"/>
        <end position="109"/>
    </location>
</feature>
<sequence length="370" mass="40814">MTQGLCNSSASFMRMMLSIFGDLYISSLLCYLDDLLVFAPSEQEARTGKKCHLLQGSVKFLGHIIDGAGVAVDPDKVDVIVKMSKTDLMEDDGCTPSVRRVKSFLGMVFYYQHFIPHCSAIAKPLFALTAGQKRKGKTSKVGQNPGVFRKLRPADWTEDCDAAFLSLKEKLLNCAVLTHPDFSKPLILSIDASLDGLGAVLSQDAPSGCLDSSEVKSACDSHTDWESGAELRAMQYFKALPQTVTSEQDTSAILSTDELRRSQEKDSVIRSVLPFVLGGRQPPRRERNKLAPAAQMLCKQWHQLKVQDGVLYRVTKDPSTRQKRFQFVLPFSLRAKALSGVHDLAGHQGLCTLLDSVLSGHGWKETSRTM</sequence>
<dbReference type="AlphaFoldDB" id="A0ABD1J0L9"/>
<organism evidence="4 5">
    <name type="scientific">Coilia grayii</name>
    <name type="common">Gray's grenadier anchovy</name>
    <dbReference type="NCBI Taxonomy" id="363190"/>
    <lineage>
        <taxon>Eukaryota</taxon>
        <taxon>Metazoa</taxon>
        <taxon>Chordata</taxon>
        <taxon>Craniata</taxon>
        <taxon>Vertebrata</taxon>
        <taxon>Euteleostomi</taxon>
        <taxon>Actinopterygii</taxon>
        <taxon>Neopterygii</taxon>
        <taxon>Teleostei</taxon>
        <taxon>Clupei</taxon>
        <taxon>Clupeiformes</taxon>
        <taxon>Clupeoidei</taxon>
        <taxon>Engraulidae</taxon>
        <taxon>Coilinae</taxon>
        <taxon>Coilia</taxon>
    </lineage>
</organism>
<protein>
    <recommendedName>
        <fullName evidence="2">ribonuclease H</fullName>
        <ecNumber evidence="2">3.1.26.4</ecNumber>
    </recommendedName>
</protein>
<dbReference type="EC" id="3.1.26.4" evidence="2"/>
<dbReference type="InterPro" id="IPR043128">
    <property type="entry name" value="Rev_trsase/Diguanyl_cyclase"/>
</dbReference>
<evidence type="ECO:0000313" key="4">
    <source>
        <dbReference type="EMBL" id="KAL2080734.1"/>
    </source>
</evidence>
<keyword evidence="5" id="KW-1185">Reference proteome</keyword>
<reference evidence="4 5" key="1">
    <citation type="submission" date="2024-09" db="EMBL/GenBank/DDBJ databases">
        <title>A chromosome-level genome assembly of Gray's grenadier anchovy, Coilia grayii.</title>
        <authorList>
            <person name="Fu Z."/>
        </authorList>
    </citation>
    <scope>NUCLEOTIDE SEQUENCE [LARGE SCALE GENOMIC DNA]</scope>
    <source>
        <strain evidence="4">G4</strain>
        <tissue evidence="4">Muscle</tissue>
    </source>
</reference>
<dbReference type="PROSITE" id="PS50878">
    <property type="entry name" value="RT_POL"/>
    <property type="match status" value="1"/>
</dbReference>
<dbReference type="InterPro" id="IPR041577">
    <property type="entry name" value="RT_RNaseH_2"/>
</dbReference>
<evidence type="ECO:0000256" key="2">
    <source>
        <dbReference type="ARBA" id="ARBA00012180"/>
    </source>
</evidence>
<evidence type="ECO:0000313" key="5">
    <source>
        <dbReference type="Proteomes" id="UP001591681"/>
    </source>
</evidence>
<gene>
    <name evidence="4" type="ORF">ACEWY4_024527</name>
</gene>
<dbReference type="InterPro" id="IPR051320">
    <property type="entry name" value="Viral_Replic_Matur_Polypro"/>
</dbReference>
<evidence type="ECO:0000256" key="1">
    <source>
        <dbReference type="ARBA" id="ARBA00010879"/>
    </source>
</evidence>
<dbReference type="PANTHER" id="PTHR33064:SF37">
    <property type="entry name" value="RIBONUCLEASE H"/>
    <property type="match status" value="1"/>
</dbReference>
<dbReference type="InterPro" id="IPR000477">
    <property type="entry name" value="RT_dom"/>
</dbReference>
<comment type="caution">
    <text evidence="4">The sequence shown here is derived from an EMBL/GenBank/DDBJ whole genome shotgun (WGS) entry which is preliminary data.</text>
</comment>
<evidence type="ECO:0000259" key="3">
    <source>
        <dbReference type="PROSITE" id="PS50878"/>
    </source>
</evidence>
<dbReference type="Pfam" id="PF00078">
    <property type="entry name" value="RVT_1"/>
    <property type="match status" value="1"/>
</dbReference>
<comment type="similarity">
    <text evidence="1">Belongs to the beta type-B retroviral polymerase family. HERV class-II K(HML-2) pol subfamily.</text>
</comment>
<dbReference type="PANTHER" id="PTHR33064">
    <property type="entry name" value="POL PROTEIN"/>
    <property type="match status" value="1"/>
</dbReference>
<accession>A0ABD1J0L9</accession>
<dbReference type="Pfam" id="PF17919">
    <property type="entry name" value="RT_RNaseH_2"/>
    <property type="match status" value="1"/>
</dbReference>
<dbReference type="SUPFAM" id="SSF56672">
    <property type="entry name" value="DNA/RNA polymerases"/>
    <property type="match status" value="1"/>
</dbReference>